<evidence type="ECO:0000256" key="2">
    <source>
        <dbReference type="SAM" id="SignalP"/>
    </source>
</evidence>
<feature type="chain" id="PRO_5047146142" evidence="2">
    <location>
        <begin position="19"/>
        <end position="55"/>
    </location>
</feature>
<keyword evidence="2" id="KW-0732">Signal</keyword>
<gene>
    <name evidence="3" type="ORF">ACFO0U_09385</name>
</gene>
<feature type="region of interest" description="Disordered" evidence="1">
    <location>
        <begin position="28"/>
        <end position="55"/>
    </location>
</feature>
<sequence length="55" mass="5747">MRYLFAVVGTALLLAALAGCTVNTYDDGHREVKKGVPQSGPASNPADVSRSDETP</sequence>
<dbReference type="PROSITE" id="PS51257">
    <property type="entry name" value="PROKAR_LIPOPROTEIN"/>
    <property type="match status" value="1"/>
</dbReference>
<keyword evidence="4" id="KW-1185">Reference proteome</keyword>
<dbReference type="RefSeq" id="WP_246973299.1">
    <property type="nucleotide sequence ID" value="NZ_JAKGAN010000005.1"/>
</dbReference>
<feature type="signal peptide" evidence="2">
    <location>
        <begin position="1"/>
        <end position="18"/>
    </location>
</feature>
<evidence type="ECO:0000313" key="3">
    <source>
        <dbReference type="EMBL" id="MFC4538983.1"/>
    </source>
</evidence>
<evidence type="ECO:0000256" key="1">
    <source>
        <dbReference type="SAM" id="MobiDB-lite"/>
    </source>
</evidence>
<name>A0ABV9D0X0_9GAMM</name>
<protein>
    <submittedName>
        <fullName evidence="3">Uncharacterized protein</fullName>
    </submittedName>
</protein>
<organism evidence="3 4">
    <name type="scientific">Chromohalobacter sarecensis</name>
    <dbReference type="NCBI Taxonomy" id="245294"/>
    <lineage>
        <taxon>Bacteria</taxon>
        <taxon>Pseudomonadati</taxon>
        <taxon>Pseudomonadota</taxon>
        <taxon>Gammaproteobacteria</taxon>
        <taxon>Oceanospirillales</taxon>
        <taxon>Halomonadaceae</taxon>
        <taxon>Chromohalobacter</taxon>
    </lineage>
</organism>
<proteinExistence type="predicted"/>
<evidence type="ECO:0000313" key="4">
    <source>
        <dbReference type="Proteomes" id="UP001596030"/>
    </source>
</evidence>
<dbReference type="EMBL" id="JBHSEU010000016">
    <property type="protein sequence ID" value="MFC4538983.1"/>
    <property type="molecule type" value="Genomic_DNA"/>
</dbReference>
<comment type="caution">
    <text evidence="3">The sequence shown here is derived from an EMBL/GenBank/DDBJ whole genome shotgun (WGS) entry which is preliminary data.</text>
</comment>
<accession>A0ABV9D0X0</accession>
<reference evidence="4" key="1">
    <citation type="journal article" date="2019" name="Int. J. Syst. Evol. Microbiol.">
        <title>The Global Catalogue of Microorganisms (GCM) 10K type strain sequencing project: providing services to taxonomists for standard genome sequencing and annotation.</title>
        <authorList>
            <consortium name="The Broad Institute Genomics Platform"/>
            <consortium name="The Broad Institute Genome Sequencing Center for Infectious Disease"/>
            <person name="Wu L."/>
            <person name="Ma J."/>
        </authorList>
    </citation>
    <scope>NUCLEOTIDE SEQUENCE [LARGE SCALE GENOMIC DNA]</scope>
    <source>
        <strain evidence="4">CGMCC 1.12121</strain>
    </source>
</reference>
<dbReference type="Proteomes" id="UP001596030">
    <property type="component" value="Unassembled WGS sequence"/>
</dbReference>